<keyword evidence="4 6" id="KW-0560">Oxidoreductase</keyword>
<evidence type="ECO:0000256" key="4">
    <source>
        <dbReference type="ARBA" id="ARBA00023002"/>
    </source>
</evidence>
<dbReference type="GO" id="GO:0016491">
    <property type="term" value="F:oxidoreductase activity"/>
    <property type="evidence" value="ECO:0007669"/>
    <property type="project" value="UniProtKB-KW"/>
</dbReference>
<proteinExistence type="inferred from homology"/>
<dbReference type="PANTHER" id="PTHR42877:SF4">
    <property type="entry name" value="FAD_NAD(P)-BINDING DOMAIN-CONTAINING PROTEIN-RELATED"/>
    <property type="match status" value="1"/>
</dbReference>
<feature type="compositionally biased region" description="Basic and acidic residues" evidence="5">
    <location>
        <begin position="500"/>
        <end position="515"/>
    </location>
</feature>
<dbReference type="InterPro" id="IPR036188">
    <property type="entry name" value="FAD/NAD-bd_sf"/>
</dbReference>
<dbReference type="InterPro" id="IPR020946">
    <property type="entry name" value="Flavin_mOase-like"/>
</dbReference>
<sequence>MTRVEVAIVGAGFAGIGMAMALRRAGREDFVVLERGASVGGTWRDNTYPGVACDVPSHLYGFAAHPNPTWSGTYAKGAEIHSYLEHVVEVEGLSDRLRLRTTMRDAEWDAGGRVWRIGTSSGTGASSGDDGGVGVGDDVIVADVLVLACGRLTEPTIPRIAGLEQFPGPLFHSARWDHSADLTGLRVGVVGTGASAVQIVPELKRVAAHVTLFQRTPAWIVPRGGDAYSDADRARFVADPSSLEALRADLYAEGEARFASRSGDSAAAAEAEAVALAHLERQVADPALRAALTPDYAFGCKRVLLSDEFYPAVASDAVSLVPGALAAVEGSTLVASDGTRHEIDALVLATGFASTRQPYADLVAGEDGQTLAEHWSGGMTAFASTVVAGFPNLFVLNGPNASLGHSSSVLMIEEQAGYVTRVLDGRSGRVLRVDPDAERQYSDEIAQAAASTRWMTGGCRNWYVDERSGRLALLWPGTVDAFRERLARADGSEFLPAPDAAHRGRELPGPDREPALEGSPV</sequence>
<dbReference type="SUPFAM" id="SSF51905">
    <property type="entry name" value="FAD/NAD(P)-binding domain"/>
    <property type="match status" value="2"/>
</dbReference>
<name>A0ABU0Z421_9MICO</name>
<protein>
    <submittedName>
        <fullName evidence="6">NAD(P)/FAD-dependent oxidoreductase</fullName>
        <ecNumber evidence="6">1.14.13.-</ecNumber>
    </submittedName>
</protein>
<comment type="caution">
    <text evidence="6">The sequence shown here is derived from an EMBL/GenBank/DDBJ whole genome shotgun (WGS) entry which is preliminary data.</text>
</comment>
<dbReference type="Pfam" id="PF00743">
    <property type="entry name" value="FMO-like"/>
    <property type="match status" value="1"/>
</dbReference>
<dbReference type="Gene3D" id="3.50.50.60">
    <property type="entry name" value="FAD/NAD(P)-binding domain"/>
    <property type="match status" value="3"/>
</dbReference>
<evidence type="ECO:0000313" key="7">
    <source>
        <dbReference type="Proteomes" id="UP001235133"/>
    </source>
</evidence>
<dbReference type="PRINTS" id="PR00370">
    <property type="entry name" value="FMOXYGENASE"/>
</dbReference>
<evidence type="ECO:0000256" key="2">
    <source>
        <dbReference type="ARBA" id="ARBA00022630"/>
    </source>
</evidence>
<keyword evidence="3" id="KW-0274">FAD</keyword>
<evidence type="ECO:0000313" key="6">
    <source>
        <dbReference type="EMBL" id="MDQ7879338.1"/>
    </source>
</evidence>
<accession>A0ABU0Z421</accession>
<feature type="region of interest" description="Disordered" evidence="5">
    <location>
        <begin position="493"/>
        <end position="521"/>
    </location>
</feature>
<dbReference type="RefSeq" id="WP_308868953.1">
    <property type="nucleotide sequence ID" value="NZ_JAVFWO010000004.1"/>
</dbReference>
<comment type="similarity">
    <text evidence="1">Belongs to the FAD-binding monooxygenase family.</text>
</comment>
<dbReference type="PANTHER" id="PTHR42877">
    <property type="entry name" value="L-ORNITHINE N(5)-MONOOXYGENASE-RELATED"/>
    <property type="match status" value="1"/>
</dbReference>
<evidence type="ECO:0000256" key="1">
    <source>
        <dbReference type="ARBA" id="ARBA00010139"/>
    </source>
</evidence>
<dbReference type="InterPro" id="IPR051209">
    <property type="entry name" value="FAD-bind_Monooxygenase_sf"/>
</dbReference>
<dbReference type="Proteomes" id="UP001235133">
    <property type="component" value="Unassembled WGS sequence"/>
</dbReference>
<keyword evidence="2" id="KW-0285">Flavoprotein</keyword>
<evidence type="ECO:0000256" key="3">
    <source>
        <dbReference type="ARBA" id="ARBA00022827"/>
    </source>
</evidence>
<gene>
    <name evidence="6" type="ORF">Q9R08_15210</name>
</gene>
<dbReference type="EC" id="1.14.13.-" evidence="6"/>
<dbReference type="EMBL" id="JAVFWO010000004">
    <property type="protein sequence ID" value="MDQ7879338.1"/>
    <property type="molecule type" value="Genomic_DNA"/>
</dbReference>
<dbReference type="InterPro" id="IPR000960">
    <property type="entry name" value="Flavin_mOase"/>
</dbReference>
<keyword evidence="7" id="KW-1185">Reference proteome</keyword>
<evidence type="ECO:0000256" key="5">
    <source>
        <dbReference type="SAM" id="MobiDB-lite"/>
    </source>
</evidence>
<reference evidence="6 7" key="1">
    <citation type="submission" date="2023-08" db="EMBL/GenBank/DDBJ databases">
        <title>Microbacterium psychrotolerans sp. nov., a psychrotolerant bacterium isolated from soil in Heilongjiang Province, China.</title>
        <authorList>
            <person name="An P."/>
            <person name="Zhao D."/>
            <person name="Xiang H."/>
        </authorList>
    </citation>
    <scope>NUCLEOTIDE SEQUENCE [LARGE SCALE GENOMIC DNA]</scope>
    <source>
        <strain evidence="6 7">QXD-8</strain>
    </source>
</reference>
<organism evidence="6 7">
    <name type="scientific">Microbacterium psychrotolerans</name>
    <dbReference type="NCBI Taxonomy" id="3068321"/>
    <lineage>
        <taxon>Bacteria</taxon>
        <taxon>Bacillati</taxon>
        <taxon>Actinomycetota</taxon>
        <taxon>Actinomycetes</taxon>
        <taxon>Micrococcales</taxon>
        <taxon>Microbacteriaceae</taxon>
        <taxon>Microbacterium</taxon>
    </lineage>
</organism>